<comment type="function">
    <text evidence="12">Catalyzes the phosphorylation of ribose at O-5 in a reaction requiring ATP and magnesium. The resulting D-ribose-5-phosphate can then be used either for sythesis of nucleotides, histidine, and tryptophan, or as a component of the pentose phosphate pathway.</text>
</comment>
<evidence type="ECO:0000256" key="5">
    <source>
        <dbReference type="ARBA" id="ARBA00022723"/>
    </source>
</evidence>
<evidence type="ECO:0000256" key="6">
    <source>
        <dbReference type="ARBA" id="ARBA00022741"/>
    </source>
</evidence>
<evidence type="ECO:0000256" key="4">
    <source>
        <dbReference type="ARBA" id="ARBA00022679"/>
    </source>
</evidence>
<comment type="activity regulation">
    <text evidence="12">Activated by a monovalent cation that binds near, but not in, the active site. The most likely occupant of the site in vivo is potassium. Ion binding induces a conformational change that may alter substrate affinity.</text>
</comment>
<dbReference type="NCBIfam" id="TIGR02152">
    <property type="entry name" value="D_ribokin_bact"/>
    <property type="match status" value="1"/>
</dbReference>
<proteinExistence type="inferred from homology"/>
<dbReference type="InterPro" id="IPR029056">
    <property type="entry name" value="Ribokinase-like"/>
</dbReference>
<comment type="caution">
    <text evidence="12">Lacks conserved residue(s) required for the propagation of feature annotation.</text>
</comment>
<dbReference type="InterPro" id="IPR002173">
    <property type="entry name" value="Carboh/pur_kinase_PfkB_CS"/>
</dbReference>
<evidence type="ECO:0000256" key="9">
    <source>
        <dbReference type="ARBA" id="ARBA00022842"/>
    </source>
</evidence>
<keyword evidence="10 12" id="KW-0630">Potassium</keyword>
<dbReference type="Gene3D" id="3.40.1190.20">
    <property type="match status" value="1"/>
</dbReference>
<keyword evidence="7 12" id="KW-0418">Kinase</keyword>
<accession>A0A1H0J6J5</accession>
<comment type="similarity">
    <text evidence="1">Belongs to the carbohydrate kinase pfkB family.</text>
</comment>
<dbReference type="InterPro" id="IPR002139">
    <property type="entry name" value="Ribo/fructo_kinase"/>
</dbReference>
<sequence>MAKIVVAGSYITDLTSRTSHFPKPGETVLGNSFRMGPGGKGGNQAVAAARLGAEVTMVTKVGKDTFGEEALKSFTKENIRTEFIYQSAAAPTGTALITVDQAGENTIVVSPGACGEITKAEIAGASSAIEEAAIILLQLEISMEAIEACVQTAFEKGKRIILNPAPFQELPEDLLAKIDVITPNETEAEEMTGVQVTDRKSAAEAAGILQGKGISTVIITMGRQGCCVADNEELYFLPGVQVEAKDTTGAGDAFNGAFAYFTAEGLPVKEACERANIAAAISVTKEGTAPAMPTRDELARWKNQN</sequence>
<evidence type="ECO:0000256" key="3">
    <source>
        <dbReference type="ARBA" id="ARBA00016943"/>
    </source>
</evidence>
<evidence type="ECO:0000256" key="12">
    <source>
        <dbReference type="HAMAP-Rule" id="MF_01987"/>
    </source>
</evidence>
<dbReference type="CDD" id="cd01174">
    <property type="entry name" value="ribokinase"/>
    <property type="match status" value="1"/>
</dbReference>
<evidence type="ECO:0000256" key="2">
    <source>
        <dbReference type="ARBA" id="ARBA00012035"/>
    </source>
</evidence>
<feature type="binding site" evidence="12">
    <location>
        <begin position="39"/>
        <end position="43"/>
    </location>
    <ligand>
        <name>substrate</name>
    </ligand>
</feature>
<dbReference type="PANTHER" id="PTHR10584">
    <property type="entry name" value="SUGAR KINASE"/>
    <property type="match status" value="1"/>
</dbReference>
<protein>
    <recommendedName>
        <fullName evidence="3 12">Ribokinase</fullName>
        <shortName evidence="12">RK</shortName>
        <ecNumber evidence="2 12">2.7.1.15</ecNumber>
    </recommendedName>
</protein>
<dbReference type="AlphaFoldDB" id="A0A1H0J6J5"/>
<keyword evidence="6 12" id="KW-0547">Nucleotide-binding</keyword>
<comment type="cofactor">
    <cofactor evidence="12">
        <name>Mg(2+)</name>
        <dbReference type="ChEBI" id="CHEBI:18420"/>
    </cofactor>
    <text evidence="12">Requires a divalent cation, most likely magnesium in vivo, as an electrophilic catalyst to aid phosphoryl group transfer. It is the chelate of the metal and the nucleotide that is the actual substrate.</text>
</comment>
<gene>
    <name evidence="12" type="primary">rbsK</name>
    <name evidence="14" type="ORF">SAMN04488053_11280</name>
</gene>
<comment type="similarity">
    <text evidence="12">Belongs to the carbohydrate kinase PfkB family. Ribokinase subfamily.</text>
</comment>
<feature type="domain" description="Carbohydrate kinase PfkB" evidence="13">
    <location>
        <begin position="1"/>
        <end position="294"/>
    </location>
</feature>
<keyword evidence="8 12" id="KW-0067">ATP-binding</keyword>
<dbReference type="InterPro" id="IPR011877">
    <property type="entry name" value="Ribokinase"/>
</dbReference>
<feature type="binding site" evidence="12">
    <location>
        <begin position="251"/>
        <end position="252"/>
    </location>
    <ligand>
        <name>ATP</name>
        <dbReference type="ChEBI" id="CHEBI:30616"/>
    </ligand>
</feature>
<feature type="binding site" evidence="12">
    <location>
        <position position="248"/>
    </location>
    <ligand>
        <name>K(+)</name>
        <dbReference type="ChEBI" id="CHEBI:29103"/>
    </ligand>
</feature>
<name>A0A1H0J6J5_9BACI</name>
<dbReference type="GO" id="GO:0005524">
    <property type="term" value="F:ATP binding"/>
    <property type="evidence" value="ECO:0007669"/>
    <property type="project" value="UniProtKB-UniRule"/>
</dbReference>
<feature type="binding site" evidence="12">
    <location>
        <begin position="11"/>
        <end position="13"/>
    </location>
    <ligand>
        <name>substrate</name>
    </ligand>
</feature>
<evidence type="ECO:0000256" key="8">
    <source>
        <dbReference type="ARBA" id="ARBA00022840"/>
    </source>
</evidence>
<feature type="binding site" evidence="12">
    <location>
        <position position="285"/>
    </location>
    <ligand>
        <name>K(+)</name>
        <dbReference type="ChEBI" id="CHEBI:29103"/>
    </ligand>
</feature>
<keyword evidence="15" id="KW-1185">Reference proteome</keyword>
<evidence type="ECO:0000256" key="7">
    <source>
        <dbReference type="ARBA" id="ARBA00022777"/>
    </source>
</evidence>
<dbReference type="GO" id="GO:0005829">
    <property type="term" value="C:cytosol"/>
    <property type="evidence" value="ECO:0007669"/>
    <property type="project" value="TreeGrafter"/>
</dbReference>
<feature type="active site" description="Proton acceptor" evidence="12">
    <location>
        <position position="252"/>
    </location>
</feature>
<evidence type="ECO:0000313" key="15">
    <source>
        <dbReference type="Proteomes" id="UP000198778"/>
    </source>
</evidence>
<comment type="catalytic activity">
    <reaction evidence="12">
        <text>D-ribose + ATP = D-ribose 5-phosphate + ADP + H(+)</text>
        <dbReference type="Rhea" id="RHEA:13697"/>
        <dbReference type="ChEBI" id="CHEBI:15378"/>
        <dbReference type="ChEBI" id="CHEBI:30616"/>
        <dbReference type="ChEBI" id="CHEBI:47013"/>
        <dbReference type="ChEBI" id="CHEBI:78346"/>
        <dbReference type="ChEBI" id="CHEBI:456216"/>
        <dbReference type="EC" id="2.7.1.15"/>
    </reaction>
</comment>
<organism evidence="14 15">
    <name type="scientific">Alkalicoccus daliensis</name>
    <dbReference type="NCBI Taxonomy" id="745820"/>
    <lineage>
        <taxon>Bacteria</taxon>
        <taxon>Bacillati</taxon>
        <taxon>Bacillota</taxon>
        <taxon>Bacilli</taxon>
        <taxon>Bacillales</taxon>
        <taxon>Bacillaceae</taxon>
        <taxon>Alkalicoccus</taxon>
    </lineage>
</organism>
<dbReference type="STRING" id="745820.SAMN04488053_11280"/>
<keyword evidence="11 12" id="KW-0119">Carbohydrate metabolism</keyword>
<dbReference type="UniPathway" id="UPA00916">
    <property type="reaction ID" value="UER00889"/>
</dbReference>
<feature type="binding site" evidence="12">
    <location>
        <position position="287"/>
    </location>
    <ligand>
        <name>K(+)</name>
        <dbReference type="ChEBI" id="CHEBI:29103"/>
    </ligand>
</feature>
<comment type="subunit">
    <text evidence="12">Homodimer.</text>
</comment>
<reference evidence="15" key="1">
    <citation type="submission" date="2016-10" db="EMBL/GenBank/DDBJ databases">
        <authorList>
            <person name="Varghese N."/>
            <person name="Submissions S."/>
        </authorList>
    </citation>
    <scope>NUCLEOTIDE SEQUENCE [LARGE SCALE GENOMIC DNA]</scope>
    <source>
        <strain evidence="15">CGMCC 1.10369</strain>
    </source>
</reference>
<dbReference type="EC" id="2.7.1.15" evidence="2 12"/>
<evidence type="ECO:0000313" key="14">
    <source>
        <dbReference type="EMBL" id="SDO38971.1"/>
    </source>
</evidence>
<evidence type="ECO:0000259" key="13">
    <source>
        <dbReference type="Pfam" id="PF00294"/>
    </source>
</evidence>
<dbReference type="PROSITE" id="PS00584">
    <property type="entry name" value="PFKB_KINASES_2"/>
    <property type="match status" value="1"/>
</dbReference>
<feature type="binding site" evidence="12">
    <location>
        <begin position="220"/>
        <end position="225"/>
    </location>
    <ligand>
        <name>ATP</name>
        <dbReference type="ChEBI" id="CHEBI:30616"/>
    </ligand>
</feature>
<keyword evidence="4 12" id="KW-0808">Transferase</keyword>
<feature type="binding site" evidence="12">
    <location>
        <position position="140"/>
    </location>
    <ligand>
        <name>substrate</name>
    </ligand>
</feature>
<evidence type="ECO:0000256" key="10">
    <source>
        <dbReference type="ARBA" id="ARBA00022958"/>
    </source>
</evidence>
<dbReference type="Proteomes" id="UP000198778">
    <property type="component" value="Unassembled WGS sequence"/>
</dbReference>
<dbReference type="SUPFAM" id="SSF53613">
    <property type="entry name" value="Ribokinase-like"/>
    <property type="match status" value="1"/>
</dbReference>
<keyword evidence="12" id="KW-0963">Cytoplasm</keyword>
<evidence type="ECO:0000256" key="1">
    <source>
        <dbReference type="ARBA" id="ARBA00005380"/>
    </source>
</evidence>
<dbReference type="GO" id="GO:0019303">
    <property type="term" value="P:D-ribose catabolic process"/>
    <property type="evidence" value="ECO:0007669"/>
    <property type="project" value="UniProtKB-UniRule"/>
</dbReference>
<feature type="binding site" evidence="12">
    <location>
        <position position="282"/>
    </location>
    <ligand>
        <name>K(+)</name>
        <dbReference type="ChEBI" id="CHEBI:29103"/>
    </ligand>
</feature>
<dbReference type="InterPro" id="IPR011611">
    <property type="entry name" value="PfkB_dom"/>
</dbReference>
<feature type="binding site" evidence="12">
    <location>
        <position position="184"/>
    </location>
    <ligand>
        <name>ATP</name>
        <dbReference type="ChEBI" id="CHEBI:30616"/>
    </ligand>
</feature>
<dbReference type="OrthoDB" id="9775849at2"/>
<dbReference type="Pfam" id="PF00294">
    <property type="entry name" value="PfkB"/>
    <property type="match status" value="1"/>
</dbReference>
<dbReference type="PANTHER" id="PTHR10584:SF166">
    <property type="entry name" value="RIBOKINASE"/>
    <property type="match status" value="1"/>
</dbReference>
<feature type="binding site" evidence="12">
    <location>
        <position position="252"/>
    </location>
    <ligand>
        <name>substrate</name>
    </ligand>
</feature>
<dbReference type="GO" id="GO:0046872">
    <property type="term" value="F:metal ion binding"/>
    <property type="evidence" value="ECO:0007669"/>
    <property type="project" value="UniProtKB-KW"/>
</dbReference>
<keyword evidence="5 12" id="KW-0479">Metal-binding</keyword>
<comment type="subcellular location">
    <subcellularLocation>
        <location evidence="12">Cytoplasm</location>
    </subcellularLocation>
</comment>
<dbReference type="RefSeq" id="WP_090843805.1">
    <property type="nucleotide sequence ID" value="NZ_FNIL01000012.1"/>
</dbReference>
<dbReference type="GO" id="GO:0004747">
    <property type="term" value="F:ribokinase activity"/>
    <property type="evidence" value="ECO:0007669"/>
    <property type="project" value="UniProtKB-UniRule"/>
</dbReference>
<dbReference type="EMBL" id="FNIL01000012">
    <property type="protein sequence ID" value="SDO38971.1"/>
    <property type="molecule type" value="Genomic_DNA"/>
</dbReference>
<dbReference type="HAMAP" id="MF_01987">
    <property type="entry name" value="Ribokinase"/>
    <property type="match status" value="1"/>
</dbReference>
<dbReference type="PRINTS" id="PR00990">
    <property type="entry name" value="RIBOKINASE"/>
</dbReference>
<keyword evidence="9 12" id="KW-0460">Magnesium</keyword>
<comment type="pathway">
    <text evidence="12">Carbohydrate metabolism; D-ribose degradation; D-ribose 5-phosphate from beta-D-ribopyranose: step 2/2.</text>
</comment>
<evidence type="ECO:0000256" key="11">
    <source>
        <dbReference type="ARBA" id="ARBA00023277"/>
    </source>
</evidence>
<feature type="binding site" evidence="12">
    <location>
        <position position="276"/>
    </location>
    <ligand>
        <name>ATP</name>
        <dbReference type="ChEBI" id="CHEBI:30616"/>
    </ligand>
</feature>
<feature type="binding site" evidence="12">
    <location>
        <position position="246"/>
    </location>
    <ligand>
        <name>K(+)</name>
        <dbReference type="ChEBI" id="CHEBI:29103"/>
    </ligand>
</feature>